<dbReference type="InterPro" id="IPR001375">
    <property type="entry name" value="Peptidase_S9_cat"/>
</dbReference>
<dbReference type="EMBL" id="ADLN01000060">
    <property type="protein sequence ID" value="EHI59358.1"/>
    <property type="molecule type" value="Genomic_DNA"/>
</dbReference>
<dbReference type="PATRIC" id="fig|742737.3.peg.2676"/>
<organism evidence="2 3">
    <name type="scientific">Hungatella hathewayi WAL-18680</name>
    <dbReference type="NCBI Taxonomy" id="742737"/>
    <lineage>
        <taxon>Bacteria</taxon>
        <taxon>Bacillati</taxon>
        <taxon>Bacillota</taxon>
        <taxon>Clostridia</taxon>
        <taxon>Lachnospirales</taxon>
        <taxon>Lachnospiraceae</taxon>
        <taxon>Hungatella</taxon>
    </lineage>
</organism>
<name>G5IGN7_9FIRM</name>
<dbReference type="SUPFAM" id="SSF53474">
    <property type="entry name" value="alpha/beta-Hydrolases"/>
    <property type="match status" value="1"/>
</dbReference>
<dbReference type="Gene3D" id="3.40.50.1820">
    <property type="entry name" value="alpha/beta hydrolase"/>
    <property type="match status" value="1"/>
</dbReference>
<dbReference type="Pfam" id="PF00326">
    <property type="entry name" value="Peptidase_S9"/>
    <property type="match status" value="1"/>
</dbReference>
<dbReference type="AlphaFoldDB" id="G5IGN7"/>
<dbReference type="GO" id="GO:0008236">
    <property type="term" value="F:serine-type peptidase activity"/>
    <property type="evidence" value="ECO:0007669"/>
    <property type="project" value="InterPro"/>
</dbReference>
<dbReference type="HOGENOM" id="CLU_1080840_0_0_9"/>
<dbReference type="Proteomes" id="UP000005384">
    <property type="component" value="Unassembled WGS sequence"/>
</dbReference>
<evidence type="ECO:0000313" key="3">
    <source>
        <dbReference type="Proteomes" id="UP000005384"/>
    </source>
</evidence>
<evidence type="ECO:0000259" key="1">
    <source>
        <dbReference type="Pfam" id="PF00326"/>
    </source>
</evidence>
<evidence type="ECO:0000313" key="2">
    <source>
        <dbReference type="EMBL" id="EHI59358.1"/>
    </source>
</evidence>
<feature type="domain" description="Peptidase S9 prolyl oligopeptidase catalytic" evidence="1">
    <location>
        <begin position="115"/>
        <end position="240"/>
    </location>
</feature>
<dbReference type="OrthoDB" id="9794761at2"/>
<proteinExistence type="predicted"/>
<accession>G5IGN7</accession>
<sequence>MEKGVGRVSEHSAMLEHGMEQRYRFEEHLDCYCHNNASRIQGDIRRIVLEFQGLNRYQMLDQPTPLELELTDKHILYVIPYTAPWSWMNHAAAAYTNLLLDSIFQRFQLPEDTPVISTGYSMGGQAALMYTQFSTRKITACYANSPVCDLAAHWQERMDVPRTLVSAFIDTPLGIEEEIRAHSPLQTAANLPDIPYLIIAGAKDTEVHKHLHSDKLADRLRRLNRQVTYHELPDMAHWQITDYGVYRAYVDFITGAG</sequence>
<gene>
    <name evidence="2" type="ORF">HMPREF9473_02665</name>
</gene>
<comment type="caution">
    <text evidence="2">The sequence shown here is derived from an EMBL/GenBank/DDBJ whole genome shotgun (WGS) entry which is preliminary data.</text>
</comment>
<keyword evidence="3" id="KW-1185">Reference proteome</keyword>
<dbReference type="GO" id="GO:0006508">
    <property type="term" value="P:proteolysis"/>
    <property type="evidence" value="ECO:0007669"/>
    <property type="project" value="InterPro"/>
</dbReference>
<reference evidence="2 3" key="1">
    <citation type="submission" date="2011-08" db="EMBL/GenBank/DDBJ databases">
        <title>The Genome Sequence of Clostridium hathewayi WAL-18680.</title>
        <authorList>
            <consortium name="The Broad Institute Genome Sequencing Platform"/>
            <person name="Earl A."/>
            <person name="Ward D."/>
            <person name="Feldgarden M."/>
            <person name="Gevers D."/>
            <person name="Finegold S.M."/>
            <person name="Summanen P.H."/>
            <person name="Molitoris D.R."/>
            <person name="Song M."/>
            <person name="Daigneault M."/>
            <person name="Allen-Vercoe E."/>
            <person name="Young S.K."/>
            <person name="Zeng Q."/>
            <person name="Gargeya S."/>
            <person name="Fitzgerald M."/>
            <person name="Haas B."/>
            <person name="Abouelleil A."/>
            <person name="Alvarado L."/>
            <person name="Arachchi H.M."/>
            <person name="Berlin A."/>
            <person name="Brown A."/>
            <person name="Chapman S.B."/>
            <person name="Chen Z."/>
            <person name="Dunbar C."/>
            <person name="Freedman E."/>
            <person name="Gearin G."/>
            <person name="Gellesch M."/>
            <person name="Goldberg J."/>
            <person name="Griggs A."/>
            <person name="Gujja S."/>
            <person name="Heiman D."/>
            <person name="Howarth C."/>
            <person name="Larson L."/>
            <person name="Lui A."/>
            <person name="MacDonald P.J.P."/>
            <person name="Montmayeur A."/>
            <person name="Murphy C."/>
            <person name="Neiman D."/>
            <person name="Pearson M."/>
            <person name="Priest M."/>
            <person name="Roberts A."/>
            <person name="Saif S."/>
            <person name="Shea T."/>
            <person name="Shenoy N."/>
            <person name="Sisk P."/>
            <person name="Stolte C."/>
            <person name="Sykes S."/>
            <person name="Wortman J."/>
            <person name="Nusbaum C."/>
            <person name="Birren B."/>
        </authorList>
    </citation>
    <scope>NUCLEOTIDE SEQUENCE [LARGE SCALE GENOMIC DNA]</scope>
    <source>
        <strain evidence="2 3">WAL-18680</strain>
    </source>
</reference>
<dbReference type="InterPro" id="IPR029058">
    <property type="entry name" value="AB_hydrolase_fold"/>
</dbReference>
<protein>
    <recommendedName>
        <fullName evidence="1">Peptidase S9 prolyl oligopeptidase catalytic domain-containing protein</fullName>
    </recommendedName>
</protein>